<dbReference type="PROSITE" id="PS50294">
    <property type="entry name" value="WD_REPEATS_REGION"/>
    <property type="match status" value="1"/>
</dbReference>
<dbReference type="Pfam" id="PF13191">
    <property type="entry name" value="AAA_16"/>
    <property type="match status" value="1"/>
</dbReference>
<feature type="compositionally biased region" description="Polar residues" evidence="4">
    <location>
        <begin position="399"/>
        <end position="415"/>
    </location>
</feature>
<feature type="region of interest" description="Disordered" evidence="4">
    <location>
        <begin position="162"/>
        <end position="207"/>
    </location>
</feature>
<feature type="compositionally biased region" description="Polar residues" evidence="4">
    <location>
        <begin position="371"/>
        <end position="384"/>
    </location>
</feature>
<dbReference type="Proteomes" id="UP000694621">
    <property type="component" value="Unplaced"/>
</dbReference>
<accession>A0A8B9KZ02</accession>
<feature type="region of interest" description="Disordered" evidence="4">
    <location>
        <begin position="1950"/>
        <end position="1979"/>
    </location>
</feature>
<evidence type="ECO:0000313" key="6">
    <source>
        <dbReference type="EMBL" id="KAG9274177.1"/>
    </source>
</evidence>
<keyword evidence="2" id="KW-0677">Repeat</keyword>
<dbReference type="Proteomes" id="UP000752171">
    <property type="component" value="Unassembled WGS sequence"/>
</dbReference>
<dbReference type="InterPro" id="IPR007111">
    <property type="entry name" value="NACHT_NTPase"/>
</dbReference>
<dbReference type="Ensembl" id="ENSAMXT00005046013.1">
    <property type="protein sequence ID" value="ENSAMXP00005042291.1"/>
    <property type="gene ID" value="ENSAMXG00005019747.1"/>
</dbReference>
<evidence type="ECO:0000313" key="8">
    <source>
        <dbReference type="Proteomes" id="UP000694621"/>
    </source>
</evidence>
<dbReference type="SUPFAM" id="SSF50978">
    <property type="entry name" value="WD40 repeat-like"/>
    <property type="match status" value="1"/>
</dbReference>
<dbReference type="InterPro" id="IPR015943">
    <property type="entry name" value="WD40/YVTN_repeat-like_dom_sf"/>
</dbReference>
<dbReference type="OrthoDB" id="2325716at2759"/>
<dbReference type="EMBL" id="JAICCE010000008">
    <property type="protein sequence ID" value="KAG9274177.1"/>
    <property type="molecule type" value="Genomic_DNA"/>
</dbReference>
<sequence length="1979" mass="224432">MWTVYRNGITPKKKKKKKKEAVSFPPISSSPFKPPAQDQKTRLTTSQRLQELFFSQTLSDYGPLDRTIKNKKTSGHQVVSYAKLSVETDLEITAHLKNNLQQHHFKLLQDSSAGEKEAELLNFLRSKTFQLKDQALKALFNVSGPLNSRDDAPQLLQILKENEKEEEEENVEENNQDRKILPALSSCTDEAPDRGSSEGTCAGSEAEKKESLFSKQYDEINQDLLDYIKTNNMQEDTDRLCHIKQRRFMIYLCGGYLDTVAERSALMERVYPQLYLYCKQRGYDFRMVDLRRGVTDPISDHNDSAELHIELLKKCQETEGPSFFMFTGQKHEVQSLPTTISQGDFEAILRTVTRDRKKQSKRESEVDDVTVKSQSSLGISNDGSFTLEHRPGEEEEHTGSSALMSENSKSLSSFSDGEKTEADNDQDLGLLQTWYQLDENTVPPVYRLLPVSTHLPDFLSRDGQRRKAAKKAWRSTCLHIWGVLQCNGPEAIGETATSHLLRTVLDWEMEQGLGAKLPAEEYSHCYKRIITDLLYNLRSEYAQQFIDLHKGRPEINQTLHRSQQSFIHNIHSKLRHTNIYETNVSWGRKGLSPKHNRSHQFYTERLCSHFQRIVTTALNRVMQVKPVKRSFDVRRGEASRTRLHEEMQLHLRHGKSLAQSFEFRQNFLLEVKDSLEISASSQNALLLLGEPGSGKSTLMAKVVQLLPTWISGKVKVLVCFVGLTSDSRNVRLLLQMICTQMADIYCKHTEISESLPQLIRELHSLLMLVSEDRPLALVLDGLDELSEEHEADLSWLYTPPPPHVYILLSASKESSAYQVLKSHAKVSLLSLPPLSSEEITAGLRSRLASDARRLQTAQWNLLLQRCLSCPNPLYLSTAYSLSLSWSSFTPPEQTTLPGQLQSLFQGIFASLERKHGEHLLRRAASLLCLSRCGVTEEELLRLLGRDERVTQEIAKLHNQTQTTSGYDSVPFVLWARLRHDIGYHLTQVESDGTWVIHWTHSEFGQVATQRYLKTEDTTRAVHADFAEYYGADGPDSSIFQPLAWSREEGGKRSYVFNLRKLHGLPYHLIRSGQILPLFSQCIFNYEFLLHKLWGLSFCHIEEDLKAAIIPDKDLVDKDMLVQALCLSRSVLLKDPCQLASQLLGRLLHITTQDKPVAPGDPLRYTYLHTLMAQCQHSTLPVLVPSYSCLMPPGGLTHTLLTGHLSPVTALAFGQDHAVSCSVDGTLKLWKLDDTVALARTLPRSEGFTSGWAADSLTLCLKDSVLVLRKGHRLQVREVDSGKVFYTESESLDVPVVTSTGEGRLLVVFYDGSHKVKVFDLAASCSLLRCVNVTLESEPIHKDNSILLSHNSIKDHVFFAYRSGGEAAVFSANSGTVLSVVKAQEQAASIQAVEMSSQYLLLFCRYPYKRDTEIIHIELYSPASFQYLRSILGCSQDYISQVTINRGGTHVIAFCPSNRTVSTEIITWNLETEDHKHMARFPGLLTAGICPDLRFCLGFCSGERYLRLWNLISRINDQTLTYNIHRVQRDGTQEIIPMDKYPSYVVCRGIRTGTVRVWNVSRAHFRGRPVRVEHSLFSSSDVVLAQDLKLYILTDRGTATFTDTPTPVYQTLLVYDLLTRSYVKRQSGLFIVPCPQQDYRLLMGELLLGLSENRDHLIVWDLDSGYIKGRIKTYHKESLLTSSPLKDQQSQTVLTGERKGLMMPWDWRTESNTAKKRRQQFEERREKEEQRNLEREKHNSIDQYLLSGDEKVVICSYFAHHLNVFSVDSQEHLHTLEDRWSLLGLCTAALTHSGGHLAISNYSEVQRSPYLTLWDTQHGRVQKRLKNEPGICCVAITNDASRIAFGIMKSNKLKVWEPFRRKHKTISGYRGLKLDVSSQLYVTEGGTKAILLADELSVWDLDAGTVLSVFTPDSRIQCVSVLGDENCTLHLGFSDTPTLISMTLSKQGLTAASKDKRQDRVFGESSSSEEEDEPEVKRVK</sequence>
<dbReference type="SUPFAM" id="SSF69322">
    <property type="entry name" value="Tricorn protease domain 2"/>
    <property type="match status" value="1"/>
</dbReference>
<reference evidence="6 9" key="1">
    <citation type="submission" date="2021-07" db="EMBL/GenBank/DDBJ databases">
        <authorList>
            <person name="Imarazene B."/>
            <person name="Zahm M."/>
            <person name="Klopp C."/>
            <person name="Cabau C."/>
            <person name="Beille S."/>
            <person name="Jouanno E."/>
            <person name="Castinel A."/>
            <person name="Lluch J."/>
            <person name="Gil L."/>
            <person name="Kuchtly C."/>
            <person name="Lopez Roques C."/>
            <person name="Donnadieu C."/>
            <person name="Parrinello H."/>
            <person name="Journot L."/>
            <person name="Du K."/>
            <person name="Schartl M."/>
            <person name="Retaux S."/>
            <person name="Guiguen Y."/>
        </authorList>
    </citation>
    <scope>NUCLEOTIDE SEQUENCE [LARGE SCALE GENOMIC DNA]</scope>
    <source>
        <strain evidence="6">Pach_M1</strain>
        <tissue evidence="6">Testis</tissue>
    </source>
</reference>
<dbReference type="InterPro" id="IPR001680">
    <property type="entry name" value="WD40_rpt"/>
</dbReference>
<feature type="region of interest" description="Disordered" evidence="4">
    <location>
        <begin position="1"/>
        <end position="41"/>
    </location>
</feature>
<feature type="repeat" description="WD" evidence="3">
    <location>
        <begin position="1200"/>
        <end position="1239"/>
    </location>
</feature>
<proteinExistence type="predicted"/>
<gene>
    <name evidence="6" type="ORF">AMEX_G11074</name>
</gene>
<dbReference type="SUPFAM" id="SSF52540">
    <property type="entry name" value="P-loop containing nucleoside triphosphate hydrolases"/>
    <property type="match status" value="1"/>
</dbReference>
<evidence type="ECO:0000259" key="5">
    <source>
        <dbReference type="PROSITE" id="PS50837"/>
    </source>
</evidence>
<dbReference type="InterPro" id="IPR057588">
    <property type="entry name" value="NWD1/2-like_WH"/>
</dbReference>
<dbReference type="Pfam" id="PF25469">
    <property type="entry name" value="WHD_NWD1"/>
    <property type="match status" value="1"/>
</dbReference>
<dbReference type="InterPro" id="IPR036322">
    <property type="entry name" value="WD40_repeat_dom_sf"/>
</dbReference>
<organism evidence="7 8">
    <name type="scientific">Astyanax mexicanus</name>
    <name type="common">Blind cave fish</name>
    <name type="synonym">Astyanax fasciatus mexicanus</name>
    <dbReference type="NCBI Taxonomy" id="7994"/>
    <lineage>
        <taxon>Eukaryota</taxon>
        <taxon>Metazoa</taxon>
        <taxon>Chordata</taxon>
        <taxon>Craniata</taxon>
        <taxon>Vertebrata</taxon>
        <taxon>Euteleostomi</taxon>
        <taxon>Actinopterygii</taxon>
        <taxon>Neopterygii</taxon>
        <taxon>Teleostei</taxon>
        <taxon>Ostariophysi</taxon>
        <taxon>Characiformes</taxon>
        <taxon>Characoidei</taxon>
        <taxon>Acestrorhamphidae</taxon>
        <taxon>Acestrorhamphinae</taxon>
        <taxon>Astyanax</taxon>
    </lineage>
</organism>
<feature type="region of interest" description="Disordered" evidence="4">
    <location>
        <begin position="1715"/>
        <end position="1734"/>
    </location>
</feature>
<dbReference type="InterPro" id="IPR027417">
    <property type="entry name" value="P-loop_NTPase"/>
</dbReference>
<dbReference type="PROSITE" id="PS50082">
    <property type="entry name" value="WD_REPEATS_2"/>
    <property type="match status" value="1"/>
</dbReference>
<evidence type="ECO:0000313" key="7">
    <source>
        <dbReference type="Ensembl" id="ENSAMXP00005042291.1"/>
    </source>
</evidence>
<dbReference type="KEGG" id="amex:103042302"/>
<dbReference type="SMART" id="SM00320">
    <property type="entry name" value="WD40"/>
    <property type="match status" value="2"/>
</dbReference>
<evidence type="ECO:0000256" key="4">
    <source>
        <dbReference type="SAM" id="MobiDB-lite"/>
    </source>
</evidence>
<evidence type="ECO:0000256" key="3">
    <source>
        <dbReference type="PROSITE-ProRule" id="PRU00221"/>
    </source>
</evidence>
<dbReference type="PROSITE" id="PS50837">
    <property type="entry name" value="NACHT"/>
    <property type="match status" value="1"/>
</dbReference>
<dbReference type="PANTHER" id="PTHR19871:SF43">
    <property type="entry name" value="SI:CH211-212K18.6"/>
    <property type="match status" value="1"/>
</dbReference>
<evidence type="ECO:0000256" key="2">
    <source>
        <dbReference type="ARBA" id="ARBA00022737"/>
    </source>
</evidence>
<dbReference type="InterPro" id="IPR041664">
    <property type="entry name" value="AAA_16"/>
</dbReference>
<reference evidence="7" key="2">
    <citation type="submission" date="2025-05" db="UniProtKB">
        <authorList>
            <consortium name="Ensembl"/>
        </authorList>
    </citation>
    <scope>IDENTIFICATION</scope>
</reference>
<protein>
    <submittedName>
        <fullName evidence="7">Si:ch211-212k18.6</fullName>
    </submittedName>
</protein>
<dbReference type="Gene3D" id="3.40.50.300">
    <property type="entry name" value="P-loop containing nucleotide triphosphate hydrolases"/>
    <property type="match status" value="1"/>
</dbReference>
<evidence type="ECO:0000313" key="9">
    <source>
        <dbReference type="Proteomes" id="UP000752171"/>
    </source>
</evidence>
<dbReference type="Gene3D" id="2.130.10.10">
    <property type="entry name" value="YVTN repeat-like/Quinoprotein amine dehydrogenase"/>
    <property type="match status" value="3"/>
</dbReference>
<feature type="compositionally biased region" description="Basic and acidic residues" evidence="4">
    <location>
        <begin position="1718"/>
        <end position="1734"/>
    </location>
</feature>
<feature type="region of interest" description="Disordered" evidence="4">
    <location>
        <begin position="354"/>
        <end position="423"/>
    </location>
</feature>
<feature type="compositionally biased region" description="Acidic residues" evidence="4">
    <location>
        <begin position="164"/>
        <end position="174"/>
    </location>
</feature>
<feature type="compositionally biased region" description="Basic and acidic residues" evidence="4">
    <location>
        <begin position="1952"/>
        <end position="1961"/>
    </location>
</feature>
<evidence type="ECO:0000256" key="1">
    <source>
        <dbReference type="ARBA" id="ARBA00022574"/>
    </source>
</evidence>
<dbReference type="PANTHER" id="PTHR19871">
    <property type="entry name" value="BETA TRANSDUCIN-RELATED PROTEIN"/>
    <property type="match status" value="1"/>
</dbReference>
<dbReference type="InterPro" id="IPR052752">
    <property type="entry name" value="NACHT-WD_repeat"/>
</dbReference>
<name>A0A8B9KZ02_ASTMX</name>
<feature type="domain" description="NACHT" evidence="5">
    <location>
        <begin position="683"/>
        <end position="788"/>
    </location>
</feature>
<keyword evidence="1 3" id="KW-0853">WD repeat</keyword>